<dbReference type="AlphaFoldDB" id="A0A2A3E6X4"/>
<proteinExistence type="predicted"/>
<dbReference type="EMBL" id="KZ288354">
    <property type="protein sequence ID" value="PBC27254.1"/>
    <property type="molecule type" value="Genomic_DNA"/>
</dbReference>
<reference evidence="1 2" key="1">
    <citation type="submission" date="2014-07" db="EMBL/GenBank/DDBJ databases">
        <title>Genomic and transcriptomic analysis on Apis cerana provide comprehensive insights into honey bee biology.</title>
        <authorList>
            <person name="Diao Q."/>
            <person name="Sun L."/>
            <person name="Zheng H."/>
            <person name="Zheng H."/>
            <person name="Xu S."/>
            <person name="Wang S."/>
            <person name="Zeng Z."/>
            <person name="Hu F."/>
            <person name="Su S."/>
            <person name="Wu J."/>
        </authorList>
    </citation>
    <scope>NUCLEOTIDE SEQUENCE [LARGE SCALE GENOMIC DNA]</scope>
    <source>
        <tissue evidence="1">Pupae without intestine</tissue>
    </source>
</reference>
<evidence type="ECO:0000313" key="2">
    <source>
        <dbReference type="Proteomes" id="UP000242457"/>
    </source>
</evidence>
<organism evidence="1 2">
    <name type="scientific">Apis cerana cerana</name>
    <name type="common">Oriental honeybee</name>
    <dbReference type="NCBI Taxonomy" id="94128"/>
    <lineage>
        <taxon>Eukaryota</taxon>
        <taxon>Metazoa</taxon>
        <taxon>Ecdysozoa</taxon>
        <taxon>Arthropoda</taxon>
        <taxon>Hexapoda</taxon>
        <taxon>Insecta</taxon>
        <taxon>Pterygota</taxon>
        <taxon>Neoptera</taxon>
        <taxon>Endopterygota</taxon>
        <taxon>Hymenoptera</taxon>
        <taxon>Apocrita</taxon>
        <taxon>Aculeata</taxon>
        <taxon>Apoidea</taxon>
        <taxon>Anthophila</taxon>
        <taxon>Apidae</taxon>
        <taxon>Apis</taxon>
    </lineage>
</organism>
<dbReference type="Proteomes" id="UP000242457">
    <property type="component" value="Unassembled WGS sequence"/>
</dbReference>
<accession>A0A2A3E6X4</accession>
<protein>
    <submittedName>
        <fullName evidence="1">Uncharacterized protein</fullName>
    </submittedName>
</protein>
<sequence length="78" mass="8080">MVVRSVEAAWYGTALEDLLITGYVVATCPTISSVEHVSVVVSGVSAVSNSPPNPEPSCKGLVGSWALICLVIAIPRPD</sequence>
<gene>
    <name evidence="1" type="ORF">APICC_00931</name>
</gene>
<name>A0A2A3E6X4_APICC</name>
<keyword evidence="2" id="KW-1185">Reference proteome</keyword>
<evidence type="ECO:0000313" key="1">
    <source>
        <dbReference type="EMBL" id="PBC27254.1"/>
    </source>
</evidence>